<feature type="active site" description="Nucleophile" evidence="6">
    <location>
        <position position="137"/>
    </location>
</feature>
<keyword evidence="10" id="KW-1185">Reference proteome</keyword>
<dbReference type="InterPro" id="IPR038063">
    <property type="entry name" value="Transpep_catalytic_dom"/>
</dbReference>
<dbReference type="InterPro" id="IPR050979">
    <property type="entry name" value="LD-transpeptidase"/>
</dbReference>
<evidence type="ECO:0000256" key="1">
    <source>
        <dbReference type="ARBA" id="ARBA00004752"/>
    </source>
</evidence>
<dbReference type="InterPro" id="IPR005490">
    <property type="entry name" value="LD_TPept_cat_dom"/>
</dbReference>
<dbReference type="SUPFAM" id="SSF141523">
    <property type="entry name" value="L,D-transpeptidase catalytic domain-like"/>
    <property type="match status" value="1"/>
</dbReference>
<protein>
    <submittedName>
        <fullName evidence="9">L,D-transpeptidase</fullName>
    </submittedName>
</protein>
<evidence type="ECO:0000256" key="3">
    <source>
        <dbReference type="ARBA" id="ARBA00022960"/>
    </source>
</evidence>
<dbReference type="CDD" id="cd16913">
    <property type="entry name" value="YkuD_like"/>
    <property type="match status" value="1"/>
</dbReference>
<feature type="chain" id="PRO_5046285312" evidence="7">
    <location>
        <begin position="22"/>
        <end position="161"/>
    </location>
</feature>
<accession>A0ABX1S4E8</accession>
<dbReference type="EMBL" id="JAAXLA010000004">
    <property type="protein sequence ID" value="NMH96401.1"/>
    <property type="molecule type" value="Genomic_DNA"/>
</dbReference>
<comment type="pathway">
    <text evidence="1 6">Cell wall biogenesis; peptidoglycan biosynthesis.</text>
</comment>
<organism evidence="9 10">
    <name type="scientific">Pseudonocardia acidicola</name>
    <dbReference type="NCBI Taxonomy" id="2724939"/>
    <lineage>
        <taxon>Bacteria</taxon>
        <taxon>Bacillati</taxon>
        <taxon>Actinomycetota</taxon>
        <taxon>Actinomycetes</taxon>
        <taxon>Pseudonocardiales</taxon>
        <taxon>Pseudonocardiaceae</taxon>
        <taxon>Pseudonocardia</taxon>
    </lineage>
</organism>
<evidence type="ECO:0000259" key="8">
    <source>
        <dbReference type="PROSITE" id="PS52029"/>
    </source>
</evidence>
<evidence type="ECO:0000256" key="7">
    <source>
        <dbReference type="SAM" id="SignalP"/>
    </source>
</evidence>
<keyword evidence="3 6" id="KW-0133">Cell shape</keyword>
<evidence type="ECO:0000256" key="5">
    <source>
        <dbReference type="ARBA" id="ARBA00023316"/>
    </source>
</evidence>
<proteinExistence type="predicted"/>
<name>A0ABX1S4E8_9PSEU</name>
<dbReference type="Pfam" id="PF03734">
    <property type="entry name" value="YkuD"/>
    <property type="match status" value="1"/>
</dbReference>
<dbReference type="Proteomes" id="UP000820669">
    <property type="component" value="Unassembled WGS sequence"/>
</dbReference>
<feature type="domain" description="L,D-TPase catalytic" evidence="8">
    <location>
        <begin position="53"/>
        <end position="161"/>
    </location>
</feature>
<evidence type="ECO:0000313" key="9">
    <source>
        <dbReference type="EMBL" id="NMH96401.1"/>
    </source>
</evidence>
<feature type="active site" description="Proton donor/acceptor" evidence="6">
    <location>
        <position position="126"/>
    </location>
</feature>
<feature type="signal peptide" evidence="7">
    <location>
        <begin position="1"/>
        <end position="21"/>
    </location>
</feature>
<keyword evidence="4 6" id="KW-0573">Peptidoglycan synthesis</keyword>
<gene>
    <name evidence="9" type="ORF">HF526_03560</name>
</gene>
<evidence type="ECO:0000313" key="10">
    <source>
        <dbReference type="Proteomes" id="UP000820669"/>
    </source>
</evidence>
<reference evidence="9 10" key="1">
    <citation type="submission" date="2020-04" db="EMBL/GenBank/DDBJ databases">
        <authorList>
            <person name="Klaysubun C."/>
            <person name="Duangmal K."/>
            <person name="Lipun K."/>
        </authorList>
    </citation>
    <scope>NUCLEOTIDE SEQUENCE [LARGE SCALE GENOMIC DNA]</scope>
    <source>
        <strain evidence="9 10">K10HN5</strain>
    </source>
</reference>
<dbReference type="PANTHER" id="PTHR30582">
    <property type="entry name" value="L,D-TRANSPEPTIDASE"/>
    <property type="match status" value="1"/>
</dbReference>
<evidence type="ECO:0000256" key="4">
    <source>
        <dbReference type="ARBA" id="ARBA00022984"/>
    </source>
</evidence>
<comment type="caution">
    <text evidence="9">The sequence shown here is derived from an EMBL/GenBank/DDBJ whole genome shotgun (WGS) entry which is preliminary data.</text>
</comment>
<keyword evidence="5 6" id="KW-0961">Cell wall biogenesis/degradation</keyword>
<keyword evidence="2" id="KW-0808">Transferase</keyword>
<evidence type="ECO:0000256" key="6">
    <source>
        <dbReference type="PROSITE-ProRule" id="PRU01373"/>
    </source>
</evidence>
<dbReference type="PANTHER" id="PTHR30582:SF33">
    <property type="entry name" value="EXPORTED PROTEIN"/>
    <property type="match status" value="1"/>
</dbReference>
<dbReference type="Gene3D" id="2.40.440.10">
    <property type="entry name" value="L,D-transpeptidase catalytic domain-like"/>
    <property type="match status" value="1"/>
</dbReference>
<sequence>MVTTAAAVGMGTLLIGPAAMAATGPAPATTGNAPTGNAADRALVPGTPCTVTAEACVDLAGRHAWLIKDGHVVRGPVAIMPGAPGEPTPVGTFTVQWKDENHHSREFNNAPMPYSVFFADGGVAFHEGSLQKFSAGCVHLSMNDAKAFFDYLQVGDQVQVH</sequence>
<evidence type="ECO:0000256" key="2">
    <source>
        <dbReference type="ARBA" id="ARBA00022679"/>
    </source>
</evidence>
<keyword evidence="7" id="KW-0732">Signal</keyword>
<dbReference type="PROSITE" id="PS52029">
    <property type="entry name" value="LD_TPASE"/>
    <property type="match status" value="1"/>
</dbReference>